<feature type="transmembrane region" description="Helical" evidence="1">
    <location>
        <begin position="6"/>
        <end position="23"/>
    </location>
</feature>
<keyword evidence="3" id="KW-1185">Reference proteome</keyword>
<accession>A0A4U8Q3Y8</accession>
<evidence type="ECO:0000256" key="1">
    <source>
        <dbReference type="SAM" id="Phobius"/>
    </source>
</evidence>
<protein>
    <submittedName>
        <fullName evidence="2">Uncharacterized protein</fullName>
    </submittedName>
</protein>
<gene>
    <name evidence="2" type="ORF">DSM106044_03609</name>
</gene>
<dbReference type="Proteomes" id="UP000306509">
    <property type="component" value="Unassembled WGS sequence"/>
</dbReference>
<organism evidence="2 3">
    <name type="scientific">Robinsoniella peoriensis</name>
    <dbReference type="NCBI Taxonomy" id="180332"/>
    <lineage>
        <taxon>Bacteria</taxon>
        <taxon>Bacillati</taxon>
        <taxon>Bacillota</taxon>
        <taxon>Clostridia</taxon>
        <taxon>Lachnospirales</taxon>
        <taxon>Lachnospiraceae</taxon>
        <taxon>Robinsoniella</taxon>
    </lineage>
</organism>
<sequence length="224" mass="26743">MIGLYWISLTLIFIVIIYGVLRIQDNKKTYEKKDLRGRIRIINGKEYFTVKVYIWQRKKMRAIENTYKVNSIVMSDDRIKYRIIETLRMVQFPAVKIQYRYQLMQEFNLYNGDVIYVSITDHDNLQVKIQNHRKLKHYCDLIKKRRDICSADKQEILLILRGMLSGRNITISEIRTLYTKLKEWVPYVSSAVGIMNTIDVIIPLNEYSIPLEEINFSHKPDRIS</sequence>
<keyword evidence="1" id="KW-0812">Transmembrane</keyword>
<keyword evidence="1" id="KW-0472">Membrane</keyword>
<comment type="caution">
    <text evidence="2">The sequence shown here is derived from an EMBL/GenBank/DDBJ whole genome shotgun (WGS) entry which is preliminary data.</text>
</comment>
<evidence type="ECO:0000313" key="3">
    <source>
        <dbReference type="Proteomes" id="UP000306509"/>
    </source>
</evidence>
<proteinExistence type="predicted"/>
<name>A0A4U8Q3Y8_9FIRM</name>
<dbReference type="EMBL" id="QGQD01000069">
    <property type="protein sequence ID" value="TLC99406.1"/>
    <property type="molecule type" value="Genomic_DNA"/>
</dbReference>
<reference evidence="2 3" key="1">
    <citation type="journal article" date="2019" name="Anaerobe">
        <title>Detection of Robinsoniella peoriensis in multiple bone samples of a trauma patient.</title>
        <authorList>
            <person name="Schrottner P."/>
            <person name="Hartwich K."/>
            <person name="Bunk B."/>
            <person name="Schober I."/>
            <person name="Helbig S."/>
            <person name="Rudolph W.W."/>
            <person name="Gunzer F."/>
        </authorList>
    </citation>
    <scope>NUCLEOTIDE SEQUENCE [LARGE SCALE GENOMIC DNA]</scope>
    <source>
        <strain evidence="2 3">DSM 106044</strain>
    </source>
</reference>
<dbReference type="RefSeq" id="WP_047832313.1">
    <property type="nucleotide sequence ID" value="NZ_QGQD01000069.1"/>
</dbReference>
<evidence type="ECO:0000313" key="2">
    <source>
        <dbReference type="EMBL" id="TLC99406.1"/>
    </source>
</evidence>
<keyword evidence="1" id="KW-1133">Transmembrane helix</keyword>
<dbReference type="AlphaFoldDB" id="A0A4U8Q3Y8"/>
<dbReference type="STRING" id="180332.GCA_000797495_05638"/>